<feature type="transmembrane region" description="Helical" evidence="2">
    <location>
        <begin position="20"/>
        <end position="44"/>
    </location>
</feature>
<dbReference type="EMBL" id="CM000149">
    <property type="protein sequence ID" value="EAZ19923.1"/>
    <property type="molecule type" value="Genomic_DNA"/>
</dbReference>
<evidence type="ECO:0000313" key="3">
    <source>
        <dbReference type="EMBL" id="EAZ19923.1"/>
    </source>
</evidence>
<dbReference type="Gene3D" id="2.120.10.30">
    <property type="entry name" value="TolB, C-terminal domain"/>
    <property type="match status" value="1"/>
</dbReference>
<dbReference type="InterPro" id="IPR011042">
    <property type="entry name" value="6-blade_b-propeller_TolB-like"/>
</dbReference>
<proteinExistence type="predicted"/>
<evidence type="ECO:0000256" key="1">
    <source>
        <dbReference type="SAM" id="MobiDB-lite"/>
    </source>
</evidence>
<reference evidence="3" key="2">
    <citation type="submission" date="2008-12" db="EMBL/GenBank/DDBJ databases">
        <title>Improved gene annotation of the rice (Oryza sativa) genomes.</title>
        <authorList>
            <person name="Wang J."/>
            <person name="Li R."/>
            <person name="Fan W."/>
            <person name="Huang Q."/>
            <person name="Zhang J."/>
            <person name="Zhou Y."/>
            <person name="Hu Y."/>
            <person name="Zi S."/>
            <person name="Li J."/>
            <person name="Ni P."/>
            <person name="Zheng H."/>
            <person name="Zhang Y."/>
            <person name="Zhao M."/>
            <person name="Hao Q."/>
            <person name="McDermott J."/>
            <person name="Samudrala R."/>
            <person name="Kristiansen K."/>
            <person name="Wong G.K.-S."/>
        </authorList>
    </citation>
    <scope>NUCLEOTIDE SEQUENCE</scope>
</reference>
<reference evidence="3" key="1">
    <citation type="journal article" date="2005" name="PLoS Biol.">
        <title>The genomes of Oryza sativa: a history of duplications.</title>
        <authorList>
            <person name="Yu J."/>
            <person name="Wang J."/>
            <person name="Lin W."/>
            <person name="Li S."/>
            <person name="Li H."/>
            <person name="Zhou J."/>
            <person name="Ni P."/>
            <person name="Dong W."/>
            <person name="Hu S."/>
            <person name="Zeng C."/>
            <person name="Zhang J."/>
            <person name="Zhang Y."/>
            <person name="Li R."/>
            <person name="Xu Z."/>
            <person name="Li S."/>
            <person name="Li X."/>
            <person name="Zheng H."/>
            <person name="Cong L."/>
            <person name="Lin L."/>
            <person name="Yin J."/>
            <person name="Geng J."/>
            <person name="Li G."/>
            <person name="Shi J."/>
            <person name="Liu J."/>
            <person name="Lv H."/>
            <person name="Li J."/>
            <person name="Wang J."/>
            <person name="Deng Y."/>
            <person name="Ran L."/>
            <person name="Shi X."/>
            <person name="Wang X."/>
            <person name="Wu Q."/>
            <person name="Li C."/>
            <person name="Ren X."/>
            <person name="Wang J."/>
            <person name="Wang X."/>
            <person name="Li D."/>
            <person name="Liu D."/>
            <person name="Zhang X."/>
            <person name="Ji Z."/>
            <person name="Zhao W."/>
            <person name="Sun Y."/>
            <person name="Zhang Z."/>
            <person name="Bao J."/>
            <person name="Han Y."/>
            <person name="Dong L."/>
            <person name="Ji J."/>
            <person name="Chen P."/>
            <person name="Wu S."/>
            <person name="Liu J."/>
            <person name="Xiao Y."/>
            <person name="Bu D."/>
            <person name="Tan J."/>
            <person name="Yang L."/>
            <person name="Ye C."/>
            <person name="Zhang J."/>
            <person name="Xu J."/>
            <person name="Zhou Y."/>
            <person name="Yu Y."/>
            <person name="Zhang B."/>
            <person name="Zhuang S."/>
            <person name="Wei H."/>
            <person name="Liu B."/>
            <person name="Lei M."/>
            <person name="Yu H."/>
            <person name="Li Y."/>
            <person name="Xu H."/>
            <person name="Wei S."/>
            <person name="He X."/>
            <person name="Fang L."/>
            <person name="Zhang Z."/>
            <person name="Zhang Y."/>
            <person name="Huang X."/>
            <person name="Su Z."/>
            <person name="Tong W."/>
            <person name="Li J."/>
            <person name="Tong Z."/>
            <person name="Li S."/>
            <person name="Ye J."/>
            <person name="Wang L."/>
            <person name="Fang L."/>
            <person name="Lei T."/>
            <person name="Chen C."/>
            <person name="Chen H."/>
            <person name="Xu Z."/>
            <person name="Li H."/>
            <person name="Huang H."/>
            <person name="Zhang F."/>
            <person name="Xu H."/>
            <person name="Li N."/>
            <person name="Zhao C."/>
            <person name="Li S."/>
            <person name="Dong L."/>
            <person name="Huang Y."/>
            <person name="Li L."/>
            <person name="Xi Y."/>
            <person name="Qi Q."/>
            <person name="Li W."/>
            <person name="Zhang B."/>
            <person name="Hu W."/>
            <person name="Zhang Y."/>
            <person name="Tian X."/>
            <person name="Jiao Y."/>
            <person name="Liang X."/>
            <person name="Jin J."/>
            <person name="Gao L."/>
            <person name="Zheng W."/>
            <person name="Hao B."/>
            <person name="Liu S."/>
            <person name="Wang W."/>
            <person name="Yuan L."/>
            <person name="Cao M."/>
            <person name="McDermott J."/>
            <person name="Samudrala R."/>
            <person name="Wang J."/>
            <person name="Wong G.K."/>
            <person name="Yang H."/>
        </authorList>
    </citation>
    <scope>NUCLEOTIDE SEQUENCE [LARGE SCALE GENOMIC DNA]</scope>
</reference>
<gene>
    <name evidence="3" type="ORF">OsJ_35517</name>
</gene>
<name>A3CFR0_ORYSJ</name>
<organism evidence="3">
    <name type="scientific">Oryza sativa subsp. japonica</name>
    <name type="common">Rice</name>
    <dbReference type="NCBI Taxonomy" id="39947"/>
    <lineage>
        <taxon>Eukaryota</taxon>
        <taxon>Viridiplantae</taxon>
        <taxon>Streptophyta</taxon>
        <taxon>Embryophyta</taxon>
        <taxon>Tracheophyta</taxon>
        <taxon>Spermatophyta</taxon>
        <taxon>Magnoliopsida</taxon>
        <taxon>Liliopsida</taxon>
        <taxon>Poales</taxon>
        <taxon>Poaceae</taxon>
        <taxon>BOP clade</taxon>
        <taxon>Oryzoideae</taxon>
        <taxon>Oryzeae</taxon>
        <taxon>Oryzinae</taxon>
        <taxon>Oryza</taxon>
        <taxon>Oryza sativa</taxon>
    </lineage>
</organism>
<keyword evidence="2" id="KW-0812">Transmembrane</keyword>
<dbReference type="Proteomes" id="UP000007752">
    <property type="component" value="Chromosome 12"/>
</dbReference>
<keyword evidence="2" id="KW-0472">Membrane</keyword>
<evidence type="ECO:0000256" key="2">
    <source>
        <dbReference type="SAM" id="Phobius"/>
    </source>
</evidence>
<keyword evidence="2" id="KW-1133">Transmembrane helix</keyword>
<protein>
    <submittedName>
        <fullName evidence="3">Uncharacterized protein</fullName>
    </submittedName>
</protein>
<feature type="region of interest" description="Disordered" evidence="1">
    <location>
        <begin position="82"/>
        <end position="101"/>
    </location>
</feature>
<dbReference type="AlphaFoldDB" id="A3CFR0"/>
<sequence length="303" mass="32912">MALFCYRRASDFLPDHAAHAYGIQTAPLLAFYALANSALVTLYAMCWKGRRRLLAGEEAGGAGERVRAAAGAAVPPRLRRPVRGRRVPRPPEGAGAQRAGREVVTTEAAGVPFNFLNGLDIDQRTSDIYFTDSSSTYWRRYPKLNQSVMFILHISVLDLPMDPFQQNVSPALPPKPKRRAGKVILMDLERRRSASINKLSDGFMSPDPNLGVGKPRGKDRAKSTKKLKMLAQESGILLSLNPLPLELNDPNASDDEIDAPLADCSIRLLQQIGTEVCGMNREMVSAKALTAHAGTGSHPAAAS</sequence>
<accession>A3CFR0</accession>